<organism evidence="1 2">
    <name type="scientific">Aquimarina litoralis</name>
    <dbReference type="NCBI Taxonomy" id="584605"/>
    <lineage>
        <taxon>Bacteria</taxon>
        <taxon>Pseudomonadati</taxon>
        <taxon>Bacteroidota</taxon>
        <taxon>Flavobacteriia</taxon>
        <taxon>Flavobacteriales</taxon>
        <taxon>Flavobacteriaceae</taxon>
        <taxon>Aquimarina</taxon>
    </lineage>
</organism>
<evidence type="ECO:0000313" key="2">
    <source>
        <dbReference type="Proteomes" id="UP001501758"/>
    </source>
</evidence>
<dbReference type="RefSeq" id="WP_366141451.1">
    <property type="nucleotide sequence ID" value="NZ_BAAAGE010000001.1"/>
</dbReference>
<protein>
    <submittedName>
        <fullName evidence="1">Uncharacterized protein</fullName>
    </submittedName>
</protein>
<sequence>MPIEIRELVIKVKVEEATNKSSDNLDMNEIRKSITSICKKEIKKQLEKNKER</sequence>
<accession>A0ABN1IGJ5</accession>
<reference evidence="1 2" key="1">
    <citation type="journal article" date="2019" name="Int. J. Syst. Evol. Microbiol.">
        <title>The Global Catalogue of Microorganisms (GCM) 10K type strain sequencing project: providing services to taxonomists for standard genome sequencing and annotation.</title>
        <authorList>
            <consortium name="The Broad Institute Genomics Platform"/>
            <consortium name="The Broad Institute Genome Sequencing Center for Infectious Disease"/>
            <person name="Wu L."/>
            <person name="Ma J."/>
        </authorList>
    </citation>
    <scope>NUCLEOTIDE SEQUENCE [LARGE SCALE GENOMIC DNA]</scope>
    <source>
        <strain evidence="1 2">JCM 15974</strain>
    </source>
</reference>
<dbReference type="Pfam" id="PF19265">
    <property type="entry name" value="DUF5908"/>
    <property type="match status" value="1"/>
</dbReference>
<gene>
    <name evidence="1" type="ORF">GCM10009430_02250</name>
</gene>
<dbReference type="EMBL" id="BAAAGE010000001">
    <property type="protein sequence ID" value="GAA0712140.1"/>
    <property type="molecule type" value="Genomic_DNA"/>
</dbReference>
<dbReference type="InterPro" id="IPR045459">
    <property type="entry name" value="DUF5908"/>
</dbReference>
<keyword evidence="2" id="KW-1185">Reference proteome</keyword>
<comment type="caution">
    <text evidence="1">The sequence shown here is derived from an EMBL/GenBank/DDBJ whole genome shotgun (WGS) entry which is preliminary data.</text>
</comment>
<dbReference type="Proteomes" id="UP001501758">
    <property type="component" value="Unassembled WGS sequence"/>
</dbReference>
<proteinExistence type="predicted"/>
<name>A0ABN1IGJ5_9FLAO</name>
<evidence type="ECO:0000313" key="1">
    <source>
        <dbReference type="EMBL" id="GAA0712140.1"/>
    </source>
</evidence>